<dbReference type="RefSeq" id="WP_045032919.1">
    <property type="nucleotide sequence ID" value="NZ_JRHC01000006.1"/>
</dbReference>
<dbReference type="PANTHER" id="PTHR43283:SF7">
    <property type="entry name" value="BETA-LACTAMASE-RELATED DOMAIN-CONTAINING PROTEIN"/>
    <property type="match status" value="1"/>
</dbReference>
<evidence type="ECO:0000259" key="2">
    <source>
        <dbReference type="Pfam" id="PF00144"/>
    </source>
</evidence>
<feature type="domain" description="Beta-lactamase-related" evidence="2">
    <location>
        <begin position="74"/>
        <end position="367"/>
    </location>
</feature>
<dbReference type="SUPFAM" id="SSF56601">
    <property type="entry name" value="beta-lactamase/transpeptidase-like"/>
    <property type="match status" value="1"/>
</dbReference>
<dbReference type="EMBL" id="JRHC01000006">
    <property type="protein sequence ID" value="KJF42153.1"/>
    <property type="molecule type" value="Genomic_DNA"/>
</dbReference>
<proteinExistence type="predicted"/>
<keyword evidence="4" id="KW-1185">Reference proteome</keyword>
<dbReference type="Proteomes" id="UP000032544">
    <property type="component" value="Unassembled WGS sequence"/>
</dbReference>
<protein>
    <recommendedName>
        <fullName evidence="2">Beta-lactamase-related domain-containing protein</fullName>
    </recommendedName>
</protein>
<accession>A0A0D8J8M0</accession>
<evidence type="ECO:0000256" key="1">
    <source>
        <dbReference type="SAM" id="SignalP"/>
    </source>
</evidence>
<feature type="signal peptide" evidence="1">
    <location>
        <begin position="1"/>
        <end position="20"/>
    </location>
</feature>
<comment type="caution">
    <text evidence="3">The sequence shown here is derived from an EMBL/GenBank/DDBJ whole genome shotgun (WGS) entry which is preliminary data.</text>
</comment>
<dbReference type="Pfam" id="PF00144">
    <property type="entry name" value="Beta-lactamase"/>
    <property type="match status" value="1"/>
</dbReference>
<dbReference type="STRING" id="1544798.LH29_20285"/>
<sequence>MKTFIKVTGIAILFFVLAAASCNSTSKNYYYQVPKQTKDGLQVESLERSGIDSTLVIDAAKRIKKGKYGEIHSMLIYKDDKLIFEDYFEGHKYQWDAPGHKGESITWDATTPHVLQSASKSFVSICFGIAIEKGFIESVEQSIFDYLPNYQNNNADNKDYVTIKTLLTMTSGFQWDEWSSSLSSIQNDAIGIYFSDKDPVEFVLQRPLIAVPGTHFTYSGGDMQILGEILKNATGMNIDEFSEKYLFEPLGIESNDWWLKYDTGEISTGGGLKLTPRDMLKVGVLFLNNGVWNGQRILSKEWIDKSGHSFGPNYGIKIPGEDLGTVGYGYTWWTKTYEEYGRMYCALGWGGQKIMVFPDLNAVIVFTGANFKSKVKQNRILENYILPAINQGNKF</sequence>
<dbReference type="InterPro" id="IPR012338">
    <property type="entry name" value="Beta-lactam/transpept-like"/>
</dbReference>
<organism evidence="3 4">
    <name type="scientific">Draconibacterium sediminis</name>
    <dbReference type="NCBI Taxonomy" id="1544798"/>
    <lineage>
        <taxon>Bacteria</taxon>
        <taxon>Pseudomonadati</taxon>
        <taxon>Bacteroidota</taxon>
        <taxon>Bacteroidia</taxon>
        <taxon>Marinilabiliales</taxon>
        <taxon>Prolixibacteraceae</taxon>
        <taxon>Draconibacterium</taxon>
    </lineage>
</organism>
<evidence type="ECO:0000313" key="3">
    <source>
        <dbReference type="EMBL" id="KJF42153.1"/>
    </source>
</evidence>
<reference evidence="3 4" key="1">
    <citation type="submission" date="2014-09" db="EMBL/GenBank/DDBJ databases">
        <title>Draft Genome Sequence of Draconibacterium sp. JN14CK-3.</title>
        <authorList>
            <person name="Dong C."/>
            <person name="Lai Q."/>
            <person name="Shao Z."/>
        </authorList>
    </citation>
    <scope>NUCLEOTIDE SEQUENCE [LARGE SCALE GENOMIC DNA]</scope>
    <source>
        <strain evidence="3 4">JN14CK-3</strain>
    </source>
</reference>
<keyword evidence="1" id="KW-0732">Signal</keyword>
<dbReference type="PROSITE" id="PS51257">
    <property type="entry name" value="PROKAR_LIPOPROTEIN"/>
    <property type="match status" value="1"/>
</dbReference>
<dbReference type="InterPro" id="IPR050789">
    <property type="entry name" value="Diverse_Enzym_Activities"/>
</dbReference>
<gene>
    <name evidence="3" type="ORF">LH29_20285</name>
</gene>
<dbReference type="Gene3D" id="3.40.710.10">
    <property type="entry name" value="DD-peptidase/beta-lactamase superfamily"/>
    <property type="match status" value="1"/>
</dbReference>
<dbReference type="OrthoDB" id="9773047at2"/>
<feature type="chain" id="PRO_5002330774" description="Beta-lactamase-related domain-containing protein" evidence="1">
    <location>
        <begin position="21"/>
        <end position="395"/>
    </location>
</feature>
<dbReference type="AlphaFoldDB" id="A0A0D8J8M0"/>
<evidence type="ECO:0000313" key="4">
    <source>
        <dbReference type="Proteomes" id="UP000032544"/>
    </source>
</evidence>
<dbReference type="InterPro" id="IPR001466">
    <property type="entry name" value="Beta-lactam-related"/>
</dbReference>
<name>A0A0D8J8M0_9BACT</name>
<dbReference type="PANTHER" id="PTHR43283">
    <property type="entry name" value="BETA-LACTAMASE-RELATED"/>
    <property type="match status" value="1"/>
</dbReference>